<dbReference type="PANTHER" id="PTHR31509">
    <property type="entry name" value="BPS1-LIKE PROTEIN"/>
    <property type="match status" value="1"/>
</dbReference>
<proteinExistence type="inferred from homology"/>
<feature type="compositionally biased region" description="Basic and acidic residues" evidence="6">
    <location>
        <begin position="1"/>
        <end position="15"/>
    </location>
</feature>
<evidence type="ECO:0000256" key="1">
    <source>
        <dbReference type="ARBA" id="ARBA00004167"/>
    </source>
</evidence>
<gene>
    <name evidence="7" type="ORF">HS088_TW17G00831</name>
</gene>
<feature type="region of interest" description="Disordered" evidence="6">
    <location>
        <begin position="1"/>
        <end position="24"/>
    </location>
</feature>
<comment type="similarity">
    <text evidence="5">Belongs to the ROH1 family.</text>
</comment>
<dbReference type="EMBL" id="JAAARO010000017">
    <property type="protein sequence ID" value="KAF5733289.1"/>
    <property type="molecule type" value="Genomic_DNA"/>
</dbReference>
<evidence type="ECO:0000256" key="3">
    <source>
        <dbReference type="ARBA" id="ARBA00022989"/>
    </source>
</evidence>
<evidence type="ECO:0000256" key="6">
    <source>
        <dbReference type="SAM" id="MobiDB-lite"/>
    </source>
</evidence>
<sequence>MGSSDDKGGSSDDKGGPSTPFRSFGLSMFRSKREQGHSMEGTHESRDQDVESFQKQVTERFHELSIVSVDGLLSVEWIKKLLDAFMSCQEEFRVILLKNKDQVLKSPLDSMISEFFERSVKALDICNATRDGIEKLRLWQKQLEIVQEGNANSDFTHTLHIYIISLFSVAKVSSFSLNNSVAFNPPSLSLWFVVIGSEFR</sequence>
<keyword evidence="2" id="KW-0812">Transmembrane</keyword>
<evidence type="ECO:0000256" key="4">
    <source>
        <dbReference type="ARBA" id="ARBA00023136"/>
    </source>
</evidence>
<evidence type="ECO:0000256" key="5">
    <source>
        <dbReference type="ARBA" id="ARBA00035114"/>
    </source>
</evidence>
<feature type="region of interest" description="Disordered" evidence="6">
    <location>
        <begin position="32"/>
        <end position="51"/>
    </location>
</feature>
<organism evidence="7 8">
    <name type="scientific">Tripterygium wilfordii</name>
    <name type="common">Thunder God vine</name>
    <dbReference type="NCBI Taxonomy" id="458696"/>
    <lineage>
        <taxon>Eukaryota</taxon>
        <taxon>Viridiplantae</taxon>
        <taxon>Streptophyta</taxon>
        <taxon>Embryophyta</taxon>
        <taxon>Tracheophyta</taxon>
        <taxon>Spermatophyta</taxon>
        <taxon>Magnoliopsida</taxon>
        <taxon>eudicotyledons</taxon>
        <taxon>Gunneridae</taxon>
        <taxon>Pentapetalae</taxon>
        <taxon>rosids</taxon>
        <taxon>fabids</taxon>
        <taxon>Celastrales</taxon>
        <taxon>Celastraceae</taxon>
        <taxon>Tripterygium</taxon>
    </lineage>
</organism>
<dbReference type="Pfam" id="PF05633">
    <property type="entry name" value="ROH1-like"/>
    <property type="match status" value="1"/>
</dbReference>
<dbReference type="AlphaFoldDB" id="A0A7J7CGY7"/>
<keyword evidence="8" id="KW-1185">Reference proteome</keyword>
<keyword evidence="4" id="KW-0472">Membrane</keyword>
<reference evidence="7 8" key="1">
    <citation type="journal article" date="2020" name="Nat. Commun.">
        <title>Genome of Tripterygium wilfordii and identification of cytochrome P450 involved in triptolide biosynthesis.</title>
        <authorList>
            <person name="Tu L."/>
            <person name="Su P."/>
            <person name="Zhang Z."/>
            <person name="Gao L."/>
            <person name="Wang J."/>
            <person name="Hu T."/>
            <person name="Zhou J."/>
            <person name="Zhang Y."/>
            <person name="Zhao Y."/>
            <person name="Liu Y."/>
            <person name="Song Y."/>
            <person name="Tong Y."/>
            <person name="Lu Y."/>
            <person name="Yang J."/>
            <person name="Xu C."/>
            <person name="Jia M."/>
            <person name="Peters R.J."/>
            <person name="Huang L."/>
            <person name="Gao W."/>
        </authorList>
    </citation>
    <scope>NUCLEOTIDE SEQUENCE [LARGE SCALE GENOMIC DNA]</scope>
    <source>
        <strain evidence="8">cv. XIE 37</strain>
        <tissue evidence="7">Leaf</tissue>
    </source>
</reference>
<dbReference type="Proteomes" id="UP000593562">
    <property type="component" value="Unassembled WGS sequence"/>
</dbReference>
<evidence type="ECO:0000313" key="8">
    <source>
        <dbReference type="Proteomes" id="UP000593562"/>
    </source>
</evidence>
<keyword evidence="3" id="KW-1133">Transmembrane helix</keyword>
<protein>
    <submittedName>
        <fullName evidence="7">Uncharacterized protein</fullName>
    </submittedName>
</protein>
<comment type="subcellular location">
    <subcellularLocation>
        <location evidence="1">Membrane</location>
        <topology evidence="1">Single-pass membrane protein</topology>
    </subcellularLocation>
</comment>
<dbReference type="InterPro" id="IPR008511">
    <property type="entry name" value="ROH1-like"/>
</dbReference>
<feature type="compositionally biased region" description="Basic and acidic residues" evidence="6">
    <location>
        <begin position="32"/>
        <end position="49"/>
    </location>
</feature>
<evidence type="ECO:0000313" key="7">
    <source>
        <dbReference type="EMBL" id="KAF5733289.1"/>
    </source>
</evidence>
<comment type="caution">
    <text evidence="7">The sequence shown here is derived from an EMBL/GenBank/DDBJ whole genome shotgun (WGS) entry which is preliminary data.</text>
</comment>
<accession>A0A7J7CGY7</accession>
<name>A0A7J7CGY7_TRIWF</name>
<dbReference type="InParanoid" id="A0A7J7CGY7"/>
<evidence type="ECO:0000256" key="2">
    <source>
        <dbReference type="ARBA" id="ARBA00022692"/>
    </source>
</evidence>
<dbReference type="GO" id="GO:0016020">
    <property type="term" value="C:membrane"/>
    <property type="evidence" value="ECO:0007669"/>
    <property type="project" value="UniProtKB-SubCell"/>
</dbReference>